<keyword evidence="2" id="KW-1185">Reference proteome</keyword>
<proteinExistence type="predicted"/>
<dbReference type="OrthoDB" id="2751365at2759"/>
<reference evidence="1 2" key="1">
    <citation type="submission" date="2016-10" db="EMBL/GenBank/DDBJ databases">
        <title>Genome sequence of the basidiomycete white-rot fungus Trametes pubescens.</title>
        <authorList>
            <person name="Makela M.R."/>
            <person name="Granchi Z."/>
            <person name="Peng M."/>
            <person name="De Vries R.P."/>
            <person name="Grigoriev I."/>
            <person name="Riley R."/>
            <person name="Hilden K."/>
        </authorList>
    </citation>
    <scope>NUCLEOTIDE SEQUENCE [LARGE SCALE GENOMIC DNA]</scope>
    <source>
        <strain evidence="1 2">FBCC735</strain>
    </source>
</reference>
<dbReference type="InterPro" id="IPR032675">
    <property type="entry name" value="LRR_dom_sf"/>
</dbReference>
<evidence type="ECO:0000313" key="2">
    <source>
        <dbReference type="Proteomes" id="UP000184267"/>
    </source>
</evidence>
<evidence type="ECO:0000313" key="1">
    <source>
        <dbReference type="EMBL" id="OJT05050.1"/>
    </source>
</evidence>
<protein>
    <recommendedName>
        <fullName evidence="3">F-box domain-containing protein</fullName>
    </recommendedName>
</protein>
<gene>
    <name evidence="1" type="ORF">TRAPUB_4115</name>
</gene>
<dbReference type="Proteomes" id="UP000184267">
    <property type="component" value="Unassembled WGS sequence"/>
</dbReference>
<accession>A0A1M2VBQ0</accession>
<dbReference type="AlphaFoldDB" id="A0A1M2VBQ0"/>
<comment type="caution">
    <text evidence="1">The sequence shown here is derived from an EMBL/GenBank/DDBJ whole genome shotgun (WGS) entry which is preliminary data.</text>
</comment>
<sequence length="346" mass="38937">MWSDIWNNLLYYASHIRSIKISGDGHDTEVIPTLSSLIIDHSPLLPSLKHLFWDVAIQGRDDLLYFLGPNLERLVVRVCNFSGSSAGETAFLGWNEHLHSKLLLLSPHLSRFTILTNGQYPQSLTPELYFRRLHRLGVGVISSCVNANSSIESLRVMHLRKLEIGGFFGETGIGLCWRLLSIYQFTSLQSIRITSDAPHSKKRKSFKLTDNFRPLLELRALRHVCLHVPFHVFDFDNEQLLAVAKAWPALVSLRLMFAFLHSLNYSVPDIRSLADIVRLCPSLAVFTLPAMEVANSPDALEISESPKSSLHSLVVGIFFIPDNIDSLEVSMALTKAFPAYCPQTIE</sequence>
<name>A0A1M2VBQ0_TRAPU</name>
<dbReference type="Gene3D" id="3.80.10.10">
    <property type="entry name" value="Ribonuclease Inhibitor"/>
    <property type="match status" value="1"/>
</dbReference>
<organism evidence="1 2">
    <name type="scientific">Trametes pubescens</name>
    <name type="common">White-rot fungus</name>
    <dbReference type="NCBI Taxonomy" id="154538"/>
    <lineage>
        <taxon>Eukaryota</taxon>
        <taxon>Fungi</taxon>
        <taxon>Dikarya</taxon>
        <taxon>Basidiomycota</taxon>
        <taxon>Agaricomycotina</taxon>
        <taxon>Agaricomycetes</taxon>
        <taxon>Polyporales</taxon>
        <taxon>Polyporaceae</taxon>
        <taxon>Trametes</taxon>
    </lineage>
</organism>
<dbReference type="EMBL" id="MNAD01001491">
    <property type="protein sequence ID" value="OJT05050.1"/>
    <property type="molecule type" value="Genomic_DNA"/>
</dbReference>
<evidence type="ECO:0008006" key="3">
    <source>
        <dbReference type="Google" id="ProtNLM"/>
    </source>
</evidence>